<proteinExistence type="inferred from homology"/>
<evidence type="ECO:0000256" key="4">
    <source>
        <dbReference type="ARBA" id="ARBA00022452"/>
    </source>
</evidence>
<evidence type="ECO:0000256" key="11">
    <source>
        <dbReference type="ARBA" id="ARBA00023136"/>
    </source>
</evidence>
<reference evidence="17" key="1">
    <citation type="submission" date="2018-06" db="EMBL/GenBank/DDBJ databases">
        <authorList>
            <person name="Zhirakovskaya E."/>
        </authorList>
    </citation>
    <scope>NUCLEOTIDE SEQUENCE</scope>
</reference>
<keyword evidence="8" id="KW-0625">Polysaccharide transport</keyword>
<dbReference type="GO" id="GO:0015159">
    <property type="term" value="F:polysaccharide transmembrane transporter activity"/>
    <property type="evidence" value="ECO:0007669"/>
    <property type="project" value="InterPro"/>
</dbReference>
<keyword evidence="11" id="KW-0472">Membrane</keyword>
<dbReference type="Pfam" id="PF22461">
    <property type="entry name" value="SLBB_2"/>
    <property type="match status" value="1"/>
</dbReference>
<evidence type="ECO:0000256" key="1">
    <source>
        <dbReference type="ARBA" id="ARBA00004571"/>
    </source>
</evidence>
<evidence type="ECO:0000313" key="17">
    <source>
        <dbReference type="EMBL" id="VAW52978.1"/>
    </source>
</evidence>
<keyword evidence="14" id="KW-0449">Lipoprotein</keyword>
<protein>
    <recommendedName>
        <fullName evidence="18">FIG123464: Polysaccharide export protein</fullName>
    </recommendedName>
</protein>
<dbReference type="GO" id="GO:0046930">
    <property type="term" value="C:pore complex"/>
    <property type="evidence" value="ECO:0007669"/>
    <property type="project" value="UniProtKB-KW"/>
</dbReference>
<evidence type="ECO:0000256" key="7">
    <source>
        <dbReference type="ARBA" id="ARBA00022729"/>
    </source>
</evidence>
<evidence type="ECO:0000256" key="6">
    <source>
        <dbReference type="ARBA" id="ARBA00022692"/>
    </source>
</evidence>
<evidence type="ECO:0000256" key="13">
    <source>
        <dbReference type="ARBA" id="ARBA00023237"/>
    </source>
</evidence>
<dbReference type="Gene3D" id="3.30.1950.10">
    <property type="entry name" value="wza like domain"/>
    <property type="match status" value="1"/>
</dbReference>
<name>A0A3B0WAM2_9ZZZZ</name>
<dbReference type="PROSITE" id="PS51257">
    <property type="entry name" value="PROKAR_LIPOPROTEIN"/>
    <property type="match status" value="1"/>
</dbReference>
<dbReference type="InterPro" id="IPR017477">
    <property type="entry name" value="PEP-CTERM_polysacc_export"/>
</dbReference>
<dbReference type="InterPro" id="IPR049712">
    <property type="entry name" value="Poly_export"/>
</dbReference>
<evidence type="ECO:0000256" key="14">
    <source>
        <dbReference type="ARBA" id="ARBA00023288"/>
    </source>
</evidence>
<dbReference type="PANTHER" id="PTHR33619">
    <property type="entry name" value="POLYSACCHARIDE EXPORT PROTEIN GFCE-RELATED"/>
    <property type="match status" value="1"/>
</dbReference>
<keyword evidence="7" id="KW-0732">Signal</keyword>
<evidence type="ECO:0000259" key="15">
    <source>
        <dbReference type="Pfam" id="PF02563"/>
    </source>
</evidence>
<dbReference type="GO" id="GO:0015288">
    <property type="term" value="F:porin activity"/>
    <property type="evidence" value="ECO:0007669"/>
    <property type="project" value="UniProtKB-KW"/>
</dbReference>
<keyword evidence="3" id="KW-0813">Transport</keyword>
<keyword evidence="9" id="KW-0406">Ion transport</keyword>
<dbReference type="Gene3D" id="3.10.560.10">
    <property type="entry name" value="Outer membrane lipoprotein wza domain like"/>
    <property type="match status" value="1"/>
</dbReference>
<sequence length="211" mass="22978">MKAFYTIIFTSVFIAGLSSCAGTKPNLPPKSKSWESVEPSILVDSYKMAVGDQVQINVWKNPELSMSAPIRPDGKIAMPLIRDVFAVGRTPEELGVVIENKLASYVKSPNVTVILSSLQGQAFLSRIRVTGSVAQNMSMPYLQGMTVLDAVLEAGSIDLYADANNTKLHRRTKSGSVAYDIRLKDILEDGKMLTNVILKPGDVITVPESNF</sequence>
<evidence type="ECO:0000256" key="2">
    <source>
        <dbReference type="ARBA" id="ARBA00009450"/>
    </source>
</evidence>
<feature type="domain" description="Polysaccharide export protein N-terminal" evidence="15">
    <location>
        <begin position="44"/>
        <end position="115"/>
    </location>
</feature>
<keyword evidence="6" id="KW-0812">Transmembrane</keyword>
<evidence type="ECO:0000256" key="8">
    <source>
        <dbReference type="ARBA" id="ARBA00023047"/>
    </source>
</evidence>
<evidence type="ECO:0000256" key="3">
    <source>
        <dbReference type="ARBA" id="ARBA00022448"/>
    </source>
</evidence>
<dbReference type="GO" id="GO:0006811">
    <property type="term" value="P:monoatomic ion transport"/>
    <property type="evidence" value="ECO:0007669"/>
    <property type="project" value="UniProtKB-KW"/>
</dbReference>
<accession>A0A3B0WAM2</accession>
<comment type="similarity">
    <text evidence="2">Belongs to the BexD/CtrA/VexA family.</text>
</comment>
<dbReference type="Pfam" id="PF02563">
    <property type="entry name" value="Poly_export"/>
    <property type="match status" value="1"/>
</dbReference>
<keyword evidence="12" id="KW-0564">Palmitate</keyword>
<dbReference type="AlphaFoldDB" id="A0A3B0WAM2"/>
<dbReference type="InterPro" id="IPR003715">
    <property type="entry name" value="Poly_export_N"/>
</dbReference>
<dbReference type="EMBL" id="UOFE01000031">
    <property type="protein sequence ID" value="VAW52978.1"/>
    <property type="molecule type" value="Genomic_DNA"/>
</dbReference>
<dbReference type="GO" id="GO:0009279">
    <property type="term" value="C:cell outer membrane"/>
    <property type="evidence" value="ECO:0007669"/>
    <property type="project" value="UniProtKB-SubCell"/>
</dbReference>
<keyword evidence="5" id="KW-0762">Sugar transport</keyword>
<gene>
    <name evidence="17" type="ORF">MNBD_GAMMA05-1907</name>
</gene>
<organism evidence="17">
    <name type="scientific">hydrothermal vent metagenome</name>
    <dbReference type="NCBI Taxonomy" id="652676"/>
    <lineage>
        <taxon>unclassified sequences</taxon>
        <taxon>metagenomes</taxon>
        <taxon>ecological metagenomes</taxon>
    </lineage>
</organism>
<evidence type="ECO:0008006" key="18">
    <source>
        <dbReference type="Google" id="ProtNLM"/>
    </source>
</evidence>
<dbReference type="NCBIfam" id="TIGR03027">
    <property type="entry name" value="pepcterm_export"/>
    <property type="match status" value="1"/>
</dbReference>
<keyword evidence="10" id="KW-0626">Porin</keyword>
<evidence type="ECO:0000256" key="12">
    <source>
        <dbReference type="ARBA" id="ARBA00023139"/>
    </source>
</evidence>
<feature type="domain" description="SLBB" evidence="16">
    <location>
        <begin position="126"/>
        <end position="206"/>
    </location>
</feature>
<evidence type="ECO:0000256" key="10">
    <source>
        <dbReference type="ARBA" id="ARBA00023114"/>
    </source>
</evidence>
<evidence type="ECO:0000256" key="5">
    <source>
        <dbReference type="ARBA" id="ARBA00022597"/>
    </source>
</evidence>
<dbReference type="PANTHER" id="PTHR33619:SF3">
    <property type="entry name" value="POLYSACCHARIDE EXPORT PROTEIN GFCE-RELATED"/>
    <property type="match status" value="1"/>
</dbReference>
<comment type="subcellular location">
    <subcellularLocation>
        <location evidence="1">Cell outer membrane</location>
        <topology evidence="1">Multi-pass membrane protein</topology>
    </subcellularLocation>
</comment>
<keyword evidence="13" id="KW-0998">Cell outer membrane</keyword>
<keyword evidence="4" id="KW-1134">Transmembrane beta strand</keyword>
<dbReference type="InterPro" id="IPR054765">
    <property type="entry name" value="SLBB_dom"/>
</dbReference>
<evidence type="ECO:0000259" key="16">
    <source>
        <dbReference type="Pfam" id="PF22461"/>
    </source>
</evidence>
<evidence type="ECO:0000256" key="9">
    <source>
        <dbReference type="ARBA" id="ARBA00023065"/>
    </source>
</evidence>